<dbReference type="SUPFAM" id="SSF63829">
    <property type="entry name" value="Calcium-dependent phosphotriesterase"/>
    <property type="match status" value="1"/>
</dbReference>
<dbReference type="KEGG" id="elut:CKA38_13570"/>
<dbReference type="Pfam" id="PF14099">
    <property type="entry name" value="Polysacc_lyase"/>
    <property type="match status" value="1"/>
</dbReference>
<dbReference type="CDD" id="cd00102">
    <property type="entry name" value="IPT"/>
    <property type="match status" value="1"/>
</dbReference>
<dbReference type="PANTHER" id="PTHR46388:SF2">
    <property type="entry name" value="NHL REPEAT-CONTAINING PROTEIN 2"/>
    <property type="match status" value="1"/>
</dbReference>
<feature type="domain" description="IPT/TIG" evidence="1">
    <location>
        <begin position="520"/>
        <end position="575"/>
    </location>
</feature>
<dbReference type="InterPro" id="IPR011042">
    <property type="entry name" value="6-blade_b-propeller_TolB-like"/>
</dbReference>
<dbReference type="Gene3D" id="2.120.10.30">
    <property type="entry name" value="TolB, C-terminal domain"/>
    <property type="match status" value="1"/>
</dbReference>
<gene>
    <name evidence="2" type="ORF">CKA38_13570</name>
</gene>
<evidence type="ECO:0000313" key="2">
    <source>
        <dbReference type="EMBL" id="AWI10148.1"/>
    </source>
</evidence>
<name>A0A2U8E5D6_9BACT</name>
<accession>A0A2U8E5D6</accession>
<protein>
    <recommendedName>
        <fullName evidence="1">IPT/TIG domain-containing protein</fullName>
    </recommendedName>
</protein>
<evidence type="ECO:0000313" key="3">
    <source>
        <dbReference type="Proteomes" id="UP000244896"/>
    </source>
</evidence>
<evidence type="ECO:0000259" key="1">
    <source>
        <dbReference type="Pfam" id="PF01833"/>
    </source>
</evidence>
<dbReference type="InterPro" id="IPR013783">
    <property type="entry name" value="Ig-like_fold"/>
</dbReference>
<reference evidence="2 3" key="1">
    <citation type="journal article" date="2018" name="Syst. Appl. Microbiol.">
        <title>Ereboglobus luteus gen. nov. sp. nov. from cockroach guts, and new insights into the oxygen relationship of the genera Opitutus and Didymococcus (Verrucomicrobia: Opitutaceae).</title>
        <authorList>
            <person name="Tegtmeier D."/>
            <person name="Belitz A."/>
            <person name="Radek R."/>
            <person name="Heimerl T."/>
            <person name="Brune A."/>
        </authorList>
    </citation>
    <scope>NUCLEOTIDE SEQUENCE [LARGE SCALE GENOMIC DNA]</scope>
    <source>
        <strain evidence="2 3">Ho45</strain>
    </source>
</reference>
<dbReference type="SUPFAM" id="SSF81296">
    <property type="entry name" value="E set domains"/>
    <property type="match status" value="4"/>
</dbReference>
<feature type="domain" description="IPT/TIG" evidence="1">
    <location>
        <begin position="441"/>
        <end position="515"/>
    </location>
</feature>
<dbReference type="InterPro" id="IPR025975">
    <property type="entry name" value="Polysacc_lyase"/>
</dbReference>
<dbReference type="Gene3D" id="2.60.120.200">
    <property type="match status" value="1"/>
</dbReference>
<dbReference type="InterPro" id="IPR002909">
    <property type="entry name" value="IPT_dom"/>
</dbReference>
<dbReference type="AlphaFoldDB" id="A0A2U8E5D6"/>
<dbReference type="Gene3D" id="2.60.40.10">
    <property type="entry name" value="Immunoglobulins"/>
    <property type="match status" value="4"/>
</dbReference>
<proteinExistence type="predicted"/>
<dbReference type="PANTHER" id="PTHR46388">
    <property type="entry name" value="NHL REPEAT-CONTAINING PROTEIN 2"/>
    <property type="match status" value="1"/>
</dbReference>
<dbReference type="RefSeq" id="WP_108826016.1">
    <property type="nucleotide sequence ID" value="NZ_CP023004.1"/>
</dbReference>
<organism evidence="2 3">
    <name type="scientific">Ereboglobus luteus</name>
    <dbReference type="NCBI Taxonomy" id="1796921"/>
    <lineage>
        <taxon>Bacteria</taxon>
        <taxon>Pseudomonadati</taxon>
        <taxon>Verrucomicrobiota</taxon>
        <taxon>Opitutia</taxon>
        <taxon>Opitutales</taxon>
        <taxon>Opitutaceae</taxon>
        <taxon>Ereboglobus</taxon>
    </lineage>
</organism>
<keyword evidence="3" id="KW-1185">Reference proteome</keyword>
<dbReference type="Pfam" id="PF01833">
    <property type="entry name" value="TIG"/>
    <property type="match status" value="2"/>
</dbReference>
<sequence>MKRNSRPHAFAIAIIFTILAAPLSLAPLRATIATSLDSFTECEPPQSIYYPLLGSGTFVSEAYAGSQTDQSTGVMRMAFRYRNDATAQGTWWDGDGNTANTDRQRSEVKGLGANQRNKETFEYSTTWRCNPDLVTTGSFFHFFQLKSIDGSNDGRDTPLVAVGIVATGTAAVSYSSGKNSKHTVVREFPYTPGTWQTITLRVTTSGSDQTTGAVRVSVDGDAFTGTSDISLYRDQTFVYQPRWGIYRGISSTAADTALGDAYIEHLYPTANRYSENSAPRIVSFRPKAAVAGSILSIYGIGLNKSAVITINGVTAPVVPAGNTTGFYIMVPDNVTGGPVVVRTDSGIFVAQEQFTLNTTTPAPIVTDVSPLDAKTNDTITITGTNLTDATAIIGGVIAQSRTIPKDSTLTVTVPAEATSGTIVVSTPGGTVTATQTLNLSPIITDVSPTSAKTSHPITITGVNLTGASVTIGGVKANVANNSNTTIRVTLPYNAISGPIVVTTPNGSVTAAQTFTLIPTPSVNRISPAFAQIGDTITLHGTNLGSVTTVTIGGVDAPVIFNDGTTIKTTVPAGAAHSNIDIKDYDGAHVFCPSSIVIITDEPSITIEPHTALVTLAGTPGVSGTDNGPASNALFAAPNGLVTDRAGNLYIADTGNHVIRRLAPDGQVTTLAGTPGLSGATDGPAANALFNFPRGLAISPDNTTLYVADPGNLTARAINLTTNQVITIASIELYPYGLATDPAGNLYISDLLGPPASRSIPLTS</sequence>
<dbReference type="EMBL" id="CP023004">
    <property type="protein sequence ID" value="AWI10148.1"/>
    <property type="molecule type" value="Genomic_DNA"/>
</dbReference>
<dbReference type="Proteomes" id="UP000244896">
    <property type="component" value="Chromosome"/>
</dbReference>
<dbReference type="OrthoDB" id="196222at2"/>
<dbReference type="InterPro" id="IPR014756">
    <property type="entry name" value="Ig_E-set"/>
</dbReference>